<reference evidence="2" key="1">
    <citation type="submission" date="2022-11" db="UniProtKB">
        <authorList>
            <consortium name="WormBaseParasite"/>
        </authorList>
    </citation>
    <scope>IDENTIFICATION</scope>
</reference>
<proteinExistence type="predicted"/>
<dbReference type="PANTHER" id="PTHR32344">
    <property type="entry name" value="U1-TYPE DOMAIN-CONTAINING PROTEIN"/>
    <property type="match status" value="1"/>
</dbReference>
<dbReference type="GO" id="GO:0003690">
    <property type="term" value="F:double-stranded DNA binding"/>
    <property type="evidence" value="ECO:0007669"/>
    <property type="project" value="InterPro"/>
</dbReference>
<evidence type="ECO:0000313" key="2">
    <source>
        <dbReference type="WBParaSite" id="scaffold1527_cov259.g3259"/>
    </source>
</evidence>
<dbReference type="Proteomes" id="UP000887561">
    <property type="component" value="Unplaced"/>
</dbReference>
<dbReference type="WBParaSite" id="scaffold1527_cov259.g3259">
    <property type="protein sequence ID" value="scaffold1527_cov259.g3259"/>
    <property type="gene ID" value="scaffold1527_cov259.g3259"/>
</dbReference>
<accession>A0A915LNG7</accession>
<protein>
    <submittedName>
        <fullName evidence="2">BED-type domain-containing protein</fullName>
    </submittedName>
</protein>
<dbReference type="GO" id="GO:0006357">
    <property type="term" value="P:regulation of transcription by RNA polymerase II"/>
    <property type="evidence" value="ECO:0007669"/>
    <property type="project" value="InterPro"/>
</dbReference>
<sequence length="140" mass="15784">MAPQHSSKRILMRQWISKFPEGVYTSDGKVIYCQACQQEAPSSQFSQLNQHNNTAKHVANYEKFSARAKQKQPFLKLDSPDPLAAELCNVLVGANIPFSKLNNPGFNGFLTKYCGRRIPNESTIRKNYLSISCEQVSKTN</sequence>
<dbReference type="InterPro" id="IPR033375">
    <property type="entry name" value="Cggbp1"/>
</dbReference>
<organism evidence="1 2">
    <name type="scientific">Meloidogyne javanica</name>
    <name type="common">Root-knot nematode worm</name>
    <dbReference type="NCBI Taxonomy" id="6303"/>
    <lineage>
        <taxon>Eukaryota</taxon>
        <taxon>Metazoa</taxon>
        <taxon>Ecdysozoa</taxon>
        <taxon>Nematoda</taxon>
        <taxon>Chromadorea</taxon>
        <taxon>Rhabditida</taxon>
        <taxon>Tylenchina</taxon>
        <taxon>Tylenchomorpha</taxon>
        <taxon>Tylenchoidea</taxon>
        <taxon>Meloidogynidae</taxon>
        <taxon>Meloidogyninae</taxon>
        <taxon>Meloidogyne</taxon>
        <taxon>Meloidogyne incognita group</taxon>
    </lineage>
</organism>
<dbReference type="PANTHER" id="PTHR32344:SF1">
    <property type="entry name" value="U1-TYPE DOMAIN-CONTAINING PROTEIN"/>
    <property type="match status" value="1"/>
</dbReference>
<name>A0A915LNG7_MELJA</name>
<keyword evidence="1" id="KW-1185">Reference proteome</keyword>
<evidence type="ECO:0000313" key="1">
    <source>
        <dbReference type="Proteomes" id="UP000887561"/>
    </source>
</evidence>
<dbReference type="AlphaFoldDB" id="A0A915LNG7"/>
<dbReference type="GO" id="GO:0005634">
    <property type="term" value="C:nucleus"/>
    <property type="evidence" value="ECO:0007669"/>
    <property type="project" value="InterPro"/>
</dbReference>